<protein>
    <recommendedName>
        <fullName evidence="6">DUF2852 domain-containing protein</fullName>
    </recommendedName>
</protein>
<evidence type="ECO:0000256" key="1">
    <source>
        <dbReference type="SAM" id="Coils"/>
    </source>
</evidence>
<dbReference type="STRING" id="655353.SAMN04488056_10212"/>
<feature type="region of interest" description="Disordered" evidence="2">
    <location>
        <begin position="129"/>
        <end position="150"/>
    </location>
</feature>
<name>A0A1I5BVG9_9HYPH</name>
<evidence type="ECO:0000313" key="5">
    <source>
        <dbReference type="Proteomes" id="UP000199236"/>
    </source>
</evidence>
<gene>
    <name evidence="4" type="ORF">SAMN04488056_10212</name>
</gene>
<sequence>MSHSATAKSSWKGSHVALMILGFILFWPLGLAMLAYIIWGDEMREMFKDFKTRIDREFKGSGCGHRHRHRSHGFERTGNVAFDEYRKAELERLEEQRRKLEAQKEEFEEFLAELHRAKDKEEFDRFMAARHNANQYGPAGGSGSDNPYQG</sequence>
<feature type="transmembrane region" description="Helical" evidence="3">
    <location>
        <begin position="16"/>
        <end position="39"/>
    </location>
</feature>
<proteinExistence type="predicted"/>
<feature type="coiled-coil region" evidence="1">
    <location>
        <begin position="83"/>
        <end position="120"/>
    </location>
</feature>
<evidence type="ECO:0000313" key="4">
    <source>
        <dbReference type="EMBL" id="SFN78688.1"/>
    </source>
</evidence>
<dbReference type="InterPro" id="IPR021273">
    <property type="entry name" value="DUF2852"/>
</dbReference>
<keyword evidence="3" id="KW-1133">Transmembrane helix</keyword>
<dbReference type="Proteomes" id="UP000199236">
    <property type="component" value="Unassembled WGS sequence"/>
</dbReference>
<evidence type="ECO:0000256" key="3">
    <source>
        <dbReference type="SAM" id="Phobius"/>
    </source>
</evidence>
<evidence type="ECO:0000256" key="2">
    <source>
        <dbReference type="SAM" id="MobiDB-lite"/>
    </source>
</evidence>
<dbReference type="RefSeq" id="WP_090069024.1">
    <property type="nucleotide sequence ID" value="NZ_FOVR01000002.1"/>
</dbReference>
<dbReference type="OrthoDB" id="9806878at2"/>
<keyword evidence="3" id="KW-0472">Membrane</keyword>
<dbReference type="AlphaFoldDB" id="A0A1I5BVG9"/>
<evidence type="ECO:0008006" key="6">
    <source>
        <dbReference type="Google" id="ProtNLM"/>
    </source>
</evidence>
<dbReference type="EMBL" id="FOVR01000002">
    <property type="protein sequence ID" value="SFN78688.1"/>
    <property type="molecule type" value="Genomic_DNA"/>
</dbReference>
<organism evidence="4 5">
    <name type="scientific">Cohaesibacter marisflavi</name>
    <dbReference type="NCBI Taxonomy" id="655353"/>
    <lineage>
        <taxon>Bacteria</taxon>
        <taxon>Pseudomonadati</taxon>
        <taxon>Pseudomonadota</taxon>
        <taxon>Alphaproteobacteria</taxon>
        <taxon>Hyphomicrobiales</taxon>
        <taxon>Cohaesibacteraceae</taxon>
    </lineage>
</organism>
<keyword evidence="1" id="KW-0175">Coiled coil</keyword>
<keyword evidence="3" id="KW-0812">Transmembrane</keyword>
<accession>A0A1I5BVG9</accession>
<keyword evidence="5" id="KW-1185">Reference proteome</keyword>
<reference evidence="4 5" key="1">
    <citation type="submission" date="2016-10" db="EMBL/GenBank/DDBJ databases">
        <authorList>
            <person name="de Groot N.N."/>
        </authorList>
    </citation>
    <scope>NUCLEOTIDE SEQUENCE [LARGE SCALE GENOMIC DNA]</scope>
    <source>
        <strain evidence="4 5">CGMCC 1.9157</strain>
    </source>
</reference>
<dbReference type="Pfam" id="PF11014">
    <property type="entry name" value="DUF2852"/>
    <property type="match status" value="1"/>
</dbReference>